<evidence type="ECO:0000256" key="6">
    <source>
        <dbReference type="ARBA" id="ARBA00022729"/>
    </source>
</evidence>
<evidence type="ECO:0000256" key="8">
    <source>
        <dbReference type="ARBA" id="ARBA00022777"/>
    </source>
</evidence>
<keyword evidence="10" id="KW-1133">Transmembrane helix</keyword>
<evidence type="ECO:0000256" key="10">
    <source>
        <dbReference type="ARBA" id="ARBA00022989"/>
    </source>
</evidence>
<sequence length="133" mass="13996">MASYNPNSGDFGGMGGNGYYSGASIDYAGAGSGGSSFISGYEGCIALNSEADNSPNPNNSSIHYSGKYFINPIMIQGNNTMPLYTSASPGIGNSGRGAIRITVLAMHLCTNKCNNIFPIYFLRIGLFSFDFLT</sequence>
<keyword evidence="12" id="KW-0829">Tyrosine-protein kinase</keyword>
<evidence type="ECO:0000256" key="12">
    <source>
        <dbReference type="ARBA" id="ARBA00023137"/>
    </source>
</evidence>
<keyword evidence="18" id="KW-1185">Reference proteome</keyword>
<dbReference type="AlphaFoldDB" id="A2E1S9"/>
<reference evidence="17" key="2">
    <citation type="journal article" date="2007" name="Science">
        <title>Draft genome sequence of the sexually transmitted pathogen Trichomonas vaginalis.</title>
        <authorList>
            <person name="Carlton J.M."/>
            <person name="Hirt R.P."/>
            <person name="Silva J.C."/>
            <person name="Delcher A.L."/>
            <person name="Schatz M."/>
            <person name="Zhao Q."/>
            <person name="Wortman J.R."/>
            <person name="Bidwell S.L."/>
            <person name="Alsmark U.C.M."/>
            <person name="Besteiro S."/>
            <person name="Sicheritz-Ponten T."/>
            <person name="Noel C.J."/>
            <person name="Dacks J.B."/>
            <person name="Foster P.G."/>
            <person name="Simillion C."/>
            <person name="Van de Peer Y."/>
            <person name="Miranda-Saavedra D."/>
            <person name="Barton G.J."/>
            <person name="Westrop G.D."/>
            <person name="Mueller S."/>
            <person name="Dessi D."/>
            <person name="Fiori P.L."/>
            <person name="Ren Q."/>
            <person name="Paulsen I."/>
            <person name="Zhang H."/>
            <person name="Bastida-Corcuera F.D."/>
            <person name="Simoes-Barbosa A."/>
            <person name="Brown M.T."/>
            <person name="Hayes R.D."/>
            <person name="Mukherjee M."/>
            <person name="Okumura C.Y."/>
            <person name="Schneider R."/>
            <person name="Smith A.J."/>
            <person name="Vanacova S."/>
            <person name="Villalvazo M."/>
            <person name="Haas B.J."/>
            <person name="Pertea M."/>
            <person name="Feldblyum T.V."/>
            <person name="Utterback T.R."/>
            <person name="Shu C.L."/>
            <person name="Osoegawa K."/>
            <person name="de Jong P.J."/>
            <person name="Hrdy I."/>
            <person name="Horvathova L."/>
            <person name="Zubacova Z."/>
            <person name="Dolezal P."/>
            <person name="Malik S.B."/>
            <person name="Logsdon J.M. Jr."/>
            <person name="Henze K."/>
            <person name="Gupta A."/>
            <person name="Wang C.C."/>
            <person name="Dunne R.L."/>
            <person name="Upcroft J.A."/>
            <person name="Upcroft P."/>
            <person name="White O."/>
            <person name="Salzberg S.L."/>
            <person name="Tang P."/>
            <person name="Chiu C.-H."/>
            <person name="Lee Y.-S."/>
            <person name="Embley T.M."/>
            <person name="Coombs G.H."/>
            <person name="Mottram J.C."/>
            <person name="Tachezy J."/>
            <person name="Fraser-Liggett C.M."/>
            <person name="Johnson P.J."/>
        </authorList>
    </citation>
    <scope>NUCLEOTIDE SEQUENCE [LARGE SCALE GENOMIC DNA]</scope>
    <source>
        <strain evidence="17">G3</strain>
    </source>
</reference>
<evidence type="ECO:0000256" key="3">
    <source>
        <dbReference type="ARBA" id="ARBA00022475"/>
    </source>
</evidence>
<dbReference type="KEGG" id="tva:4771386"/>
<protein>
    <recommendedName>
        <fullName evidence="2">receptor protein-tyrosine kinase</fullName>
        <ecNumber evidence="2">2.7.10.1</ecNumber>
    </recommendedName>
</protein>
<organism evidence="17 18">
    <name type="scientific">Trichomonas vaginalis (strain ATCC PRA-98 / G3)</name>
    <dbReference type="NCBI Taxonomy" id="412133"/>
    <lineage>
        <taxon>Eukaryota</taxon>
        <taxon>Metamonada</taxon>
        <taxon>Parabasalia</taxon>
        <taxon>Trichomonadida</taxon>
        <taxon>Trichomonadidae</taxon>
        <taxon>Trichomonas</taxon>
    </lineage>
</organism>
<evidence type="ECO:0000256" key="4">
    <source>
        <dbReference type="ARBA" id="ARBA00022679"/>
    </source>
</evidence>
<evidence type="ECO:0000256" key="11">
    <source>
        <dbReference type="ARBA" id="ARBA00023136"/>
    </source>
</evidence>
<dbReference type="VEuPathDB" id="TrichDB:TVAGG3_0304470"/>
<comment type="subcellular location">
    <subcellularLocation>
        <location evidence="1">Cell membrane</location>
        <topology evidence="1">Single-pass type I membrane protein</topology>
    </subcellularLocation>
</comment>
<dbReference type="VEuPathDB" id="TrichDB:TVAG_424400"/>
<evidence type="ECO:0000256" key="5">
    <source>
        <dbReference type="ARBA" id="ARBA00022692"/>
    </source>
</evidence>
<evidence type="ECO:0000256" key="13">
    <source>
        <dbReference type="ARBA" id="ARBA00023157"/>
    </source>
</evidence>
<dbReference type="EMBL" id="DS113286">
    <property type="protein sequence ID" value="EAY13408.1"/>
    <property type="molecule type" value="Genomic_DNA"/>
</dbReference>
<gene>
    <name evidence="17" type="ORF">TVAG_424400</name>
</gene>
<name>A2E1S9_TRIV3</name>
<keyword evidence="11" id="KW-0472">Membrane</keyword>
<evidence type="ECO:0000256" key="1">
    <source>
        <dbReference type="ARBA" id="ARBA00004251"/>
    </source>
</evidence>
<dbReference type="InParanoid" id="A2E1S9"/>
<keyword evidence="15" id="KW-0325">Glycoprotein</keyword>
<evidence type="ECO:0000313" key="17">
    <source>
        <dbReference type="EMBL" id="EAY13408.1"/>
    </source>
</evidence>
<evidence type="ECO:0000256" key="14">
    <source>
        <dbReference type="ARBA" id="ARBA00023170"/>
    </source>
</evidence>
<evidence type="ECO:0000256" key="15">
    <source>
        <dbReference type="ARBA" id="ARBA00023180"/>
    </source>
</evidence>
<dbReference type="InterPro" id="IPR055163">
    <property type="entry name" value="ALK/LTK-like_GRD"/>
</dbReference>
<dbReference type="GO" id="GO:0005886">
    <property type="term" value="C:plasma membrane"/>
    <property type="evidence" value="ECO:0007669"/>
    <property type="project" value="UniProtKB-SubCell"/>
</dbReference>
<proteinExistence type="predicted"/>
<feature type="domain" description="ALK/LTK-like glycine-rich" evidence="16">
    <location>
        <begin position="7"/>
        <end position="104"/>
    </location>
</feature>
<evidence type="ECO:0000256" key="7">
    <source>
        <dbReference type="ARBA" id="ARBA00022741"/>
    </source>
</evidence>
<keyword evidence="9" id="KW-0067">ATP-binding</keyword>
<keyword evidence="7" id="KW-0547">Nucleotide-binding</keyword>
<evidence type="ECO:0000256" key="9">
    <source>
        <dbReference type="ARBA" id="ARBA00022840"/>
    </source>
</evidence>
<dbReference type="RefSeq" id="XP_001325631.1">
    <property type="nucleotide sequence ID" value="XM_001325596.1"/>
</dbReference>
<dbReference type="GO" id="GO:0005524">
    <property type="term" value="F:ATP binding"/>
    <property type="evidence" value="ECO:0007669"/>
    <property type="project" value="UniProtKB-KW"/>
</dbReference>
<evidence type="ECO:0000259" key="16">
    <source>
        <dbReference type="Pfam" id="PF12810"/>
    </source>
</evidence>
<keyword evidence="4" id="KW-0808">Transferase</keyword>
<keyword evidence="3" id="KW-1003">Cell membrane</keyword>
<evidence type="ECO:0000313" key="18">
    <source>
        <dbReference type="Proteomes" id="UP000001542"/>
    </source>
</evidence>
<keyword evidence="14" id="KW-0675">Receptor</keyword>
<dbReference type="Pfam" id="PF12810">
    <property type="entry name" value="ALK_LTK_GRD"/>
    <property type="match status" value="1"/>
</dbReference>
<keyword evidence="13" id="KW-1015">Disulfide bond</keyword>
<evidence type="ECO:0000256" key="2">
    <source>
        <dbReference type="ARBA" id="ARBA00011902"/>
    </source>
</evidence>
<reference evidence="17" key="1">
    <citation type="submission" date="2006-10" db="EMBL/GenBank/DDBJ databases">
        <authorList>
            <person name="Amadeo P."/>
            <person name="Zhao Q."/>
            <person name="Wortman J."/>
            <person name="Fraser-Liggett C."/>
            <person name="Carlton J."/>
        </authorList>
    </citation>
    <scope>NUCLEOTIDE SEQUENCE</scope>
    <source>
        <strain evidence="17">G3</strain>
    </source>
</reference>
<keyword evidence="6" id="KW-0732">Signal</keyword>
<dbReference type="GO" id="GO:0004714">
    <property type="term" value="F:transmembrane receptor protein tyrosine kinase activity"/>
    <property type="evidence" value="ECO:0007669"/>
    <property type="project" value="UniProtKB-EC"/>
</dbReference>
<keyword evidence="5" id="KW-0812">Transmembrane</keyword>
<dbReference type="Proteomes" id="UP000001542">
    <property type="component" value="Unassembled WGS sequence"/>
</dbReference>
<keyword evidence="8" id="KW-0418">Kinase</keyword>
<dbReference type="EC" id="2.7.10.1" evidence="2"/>
<accession>A2E1S9</accession>